<keyword evidence="4" id="KW-1185">Reference proteome</keyword>
<feature type="transmembrane region" description="Helical" evidence="2">
    <location>
        <begin position="188"/>
        <end position="207"/>
    </location>
</feature>
<feature type="transmembrane region" description="Helical" evidence="2">
    <location>
        <begin position="309"/>
        <end position="331"/>
    </location>
</feature>
<feature type="transmembrane region" description="Helical" evidence="2">
    <location>
        <begin position="219"/>
        <end position="240"/>
    </location>
</feature>
<feature type="transmembrane region" description="Helical" evidence="2">
    <location>
        <begin position="116"/>
        <end position="134"/>
    </location>
</feature>
<evidence type="ECO:0000313" key="4">
    <source>
        <dbReference type="Proteomes" id="UP000837932"/>
    </source>
</evidence>
<sequence length="385" mass="44190">MKKAYNEIWVENIDNQVFIKNWHKQKMLNDEQFEIAQTLFPVEFHRSNIFIKVGLFLFTNIVASAGIGFVSIFFASFFSESTQNFAIICLIYSGIFFYFLEFFIKKNNFYRSGVDNALLYAMLCALITFFVAITEFNLPFWAYLAFSLVILLPSLLRYADPLVAIAIYLTWVALWFSVITKFPIGKVIIPFIIMLVSIGSYVLIHIWRKRTNSSYYTDCQDIIEILTLMTFYLGGNYLVVREGNATLNGLSVSVQIDFAPLFYFFSVAIPLFYIVRGLQKHDRKLLIVGILAFAFSIFTYRQYFSVLPLEWALSIGGTLLILFSVLTIRILKLPKFGLTYEPNDTNKFQNLEAFIINQVIQQPNHSEKTQFGKGDFGGGGAGSKY</sequence>
<name>A0ABM9ALS1_9BACT</name>
<protein>
    <recommendedName>
        <fullName evidence="5">DUF2157 domain-containing protein</fullName>
    </recommendedName>
</protein>
<reference evidence="3" key="1">
    <citation type="submission" date="2021-12" db="EMBL/GenBank/DDBJ databases">
        <authorList>
            <person name="Rodrigo-Torres L."/>
            <person name="Arahal R. D."/>
            <person name="Lucena T."/>
        </authorList>
    </citation>
    <scope>NUCLEOTIDE SEQUENCE</scope>
    <source>
        <strain evidence="3">CECT 8858</strain>
    </source>
</reference>
<evidence type="ECO:0000256" key="2">
    <source>
        <dbReference type="SAM" id="Phobius"/>
    </source>
</evidence>
<keyword evidence="2" id="KW-0472">Membrane</keyword>
<evidence type="ECO:0000313" key="3">
    <source>
        <dbReference type="EMBL" id="CAH0994707.1"/>
    </source>
</evidence>
<accession>A0ABM9ALS1</accession>
<dbReference type="RefSeq" id="WP_238804707.1">
    <property type="nucleotide sequence ID" value="NZ_CAKLPY010000001.1"/>
</dbReference>
<feature type="compositionally biased region" description="Gly residues" evidence="1">
    <location>
        <begin position="374"/>
        <end position="385"/>
    </location>
</feature>
<dbReference type="Proteomes" id="UP000837932">
    <property type="component" value="Unassembled WGS sequence"/>
</dbReference>
<comment type="caution">
    <text evidence="3">The sequence shown here is derived from an EMBL/GenBank/DDBJ whole genome shotgun (WGS) entry which is preliminary data.</text>
</comment>
<feature type="region of interest" description="Disordered" evidence="1">
    <location>
        <begin position="365"/>
        <end position="385"/>
    </location>
</feature>
<feature type="transmembrane region" description="Helical" evidence="2">
    <location>
        <begin position="85"/>
        <end position="104"/>
    </location>
</feature>
<feature type="transmembrane region" description="Helical" evidence="2">
    <location>
        <begin position="163"/>
        <end position="182"/>
    </location>
</feature>
<keyword evidence="2" id="KW-1133">Transmembrane helix</keyword>
<feature type="transmembrane region" description="Helical" evidence="2">
    <location>
        <begin position="140"/>
        <end position="156"/>
    </location>
</feature>
<evidence type="ECO:0008006" key="5">
    <source>
        <dbReference type="Google" id="ProtNLM"/>
    </source>
</evidence>
<gene>
    <name evidence="3" type="ORF">EMA8858_00819</name>
</gene>
<dbReference type="EMBL" id="CAKLPY010000001">
    <property type="protein sequence ID" value="CAH0994707.1"/>
    <property type="molecule type" value="Genomic_DNA"/>
</dbReference>
<organism evidence="3 4">
    <name type="scientific">Emticicia aquatica</name>
    <dbReference type="NCBI Taxonomy" id="1681835"/>
    <lineage>
        <taxon>Bacteria</taxon>
        <taxon>Pseudomonadati</taxon>
        <taxon>Bacteroidota</taxon>
        <taxon>Cytophagia</taxon>
        <taxon>Cytophagales</taxon>
        <taxon>Leadbetterellaceae</taxon>
        <taxon>Emticicia</taxon>
    </lineage>
</organism>
<evidence type="ECO:0000256" key="1">
    <source>
        <dbReference type="SAM" id="MobiDB-lite"/>
    </source>
</evidence>
<feature type="transmembrane region" description="Helical" evidence="2">
    <location>
        <begin position="260"/>
        <end position="278"/>
    </location>
</feature>
<feature type="transmembrane region" description="Helical" evidence="2">
    <location>
        <begin position="55"/>
        <end position="79"/>
    </location>
</feature>
<keyword evidence="2" id="KW-0812">Transmembrane</keyword>
<proteinExistence type="predicted"/>
<feature type="transmembrane region" description="Helical" evidence="2">
    <location>
        <begin position="285"/>
        <end position="303"/>
    </location>
</feature>